<comment type="caution">
    <text evidence="1">The sequence shown here is derived from an EMBL/GenBank/DDBJ whole genome shotgun (WGS) entry which is preliminary data.</text>
</comment>
<organism evidence="1 2">
    <name type="scientific">Dokdonella soli</name>
    <dbReference type="NCBI Taxonomy" id="529810"/>
    <lineage>
        <taxon>Bacteria</taxon>
        <taxon>Pseudomonadati</taxon>
        <taxon>Pseudomonadota</taxon>
        <taxon>Gammaproteobacteria</taxon>
        <taxon>Lysobacterales</taxon>
        <taxon>Rhodanobacteraceae</taxon>
        <taxon>Dokdonella</taxon>
    </lineage>
</organism>
<sequence length="80" mass="8242">MRHGADQPTEGPELALAGRVPVKVTNEGGPIRIGDLLVASPTLGRAMRAQGSPMPGTVIGKAMQNLDTAAGTIVMLVMLH</sequence>
<reference evidence="1 2" key="1">
    <citation type="journal article" date="2019" name="Int. J. Syst. Evol. Microbiol.">
        <title>The Global Catalogue of Microorganisms (GCM) 10K type strain sequencing project: providing services to taxonomists for standard genome sequencing and annotation.</title>
        <authorList>
            <consortium name="The Broad Institute Genomics Platform"/>
            <consortium name="The Broad Institute Genome Sequencing Center for Infectious Disease"/>
            <person name="Wu L."/>
            <person name="Ma J."/>
        </authorList>
    </citation>
    <scope>NUCLEOTIDE SEQUENCE [LARGE SCALE GENOMIC DNA]</scope>
    <source>
        <strain evidence="1 2">JCM 15421</strain>
    </source>
</reference>
<proteinExistence type="predicted"/>
<gene>
    <name evidence="1" type="ORF">GCM10009105_20730</name>
</gene>
<dbReference type="RefSeq" id="WP_343790577.1">
    <property type="nucleotide sequence ID" value="NZ_BAAAEU010000008.1"/>
</dbReference>
<dbReference type="Proteomes" id="UP001501523">
    <property type="component" value="Unassembled WGS sequence"/>
</dbReference>
<name>A0ABN1IJD4_9GAMM</name>
<evidence type="ECO:0000313" key="1">
    <source>
        <dbReference type="EMBL" id="GAA0715334.1"/>
    </source>
</evidence>
<accession>A0ABN1IJD4</accession>
<evidence type="ECO:0000313" key="2">
    <source>
        <dbReference type="Proteomes" id="UP001501523"/>
    </source>
</evidence>
<protein>
    <submittedName>
        <fullName evidence="1">Uncharacterized protein</fullName>
    </submittedName>
</protein>
<keyword evidence="2" id="KW-1185">Reference proteome</keyword>
<dbReference type="EMBL" id="BAAAEU010000008">
    <property type="protein sequence ID" value="GAA0715334.1"/>
    <property type="molecule type" value="Genomic_DNA"/>
</dbReference>